<feature type="domain" description="Peptidase M20 dimerisation" evidence="12">
    <location>
        <begin position="206"/>
        <end position="303"/>
    </location>
</feature>
<evidence type="ECO:0000256" key="8">
    <source>
        <dbReference type="ARBA" id="ARBA00023049"/>
    </source>
</evidence>
<dbReference type="InterPro" id="IPR002933">
    <property type="entry name" value="Peptidase_M20"/>
</dbReference>
<dbReference type="PROSITE" id="PS00759">
    <property type="entry name" value="ARGE_DAPE_CPG2_2"/>
    <property type="match status" value="1"/>
</dbReference>
<evidence type="ECO:0000256" key="7">
    <source>
        <dbReference type="ARBA" id="ARBA00022833"/>
    </source>
</evidence>
<feature type="binding site" evidence="11">
    <location>
        <position position="378"/>
    </location>
    <ligand>
        <name>Zn(2+)</name>
        <dbReference type="ChEBI" id="CHEBI:29105"/>
        <label>2</label>
    </ligand>
</feature>
<evidence type="ECO:0000256" key="11">
    <source>
        <dbReference type="PIRSR" id="PIRSR037215-2"/>
    </source>
</evidence>
<dbReference type="GO" id="GO:0045148">
    <property type="term" value="F:tripeptide aminopeptidase activity"/>
    <property type="evidence" value="ECO:0007669"/>
    <property type="project" value="UniProtKB-UniRule"/>
</dbReference>
<feature type="binding site" evidence="11">
    <location>
        <position position="78"/>
    </location>
    <ligand>
        <name>Zn(2+)</name>
        <dbReference type="ChEBI" id="CHEBI:29105"/>
        <label>1</label>
    </ligand>
</feature>
<dbReference type="InterPro" id="IPR001261">
    <property type="entry name" value="ArgE/DapE_CS"/>
</dbReference>
<dbReference type="OrthoDB" id="9804934at2"/>
<comment type="caution">
    <text evidence="13">The sequence shown here is derived from an EMBL/GenBank/DDBJ whole genome shotgun (WGS) entry which is preliminary data.</text>
</comment>
<dbReference type="NCBIfam" id="NF009920">
    <property type="entry name" value="PRK13381.1"/>
    <property type="match status" value="1"/>
</dbReference>
<dbReference type="NCBIfam" id="NF003976">
    <property type="entry name" value="PRK05469.1"/>
    <property type="match status" value="1"/>
</dbReference>
<evidence type="ECO:0000256" key="9">
    <source>
        <dbReference type="NCBIfam" id="TIGR01882"/>
    </source>
</evidence>
<dbReference type="GO" id="GO:0006518">
    <property type="term" value="P:peptide metabolic process"/>
    <property type="evidence" value="ECO:0007669"/>
    <property type="project" value="InterPro"/>
</dbReference>
<keyword evidence="8" id="KW-0482">Metalloprotease</keyword>
<dbReference type="Gene3D" id="3.30.70.360">
    <property type="match status" value="1"/>
</dbReference>
<keyword evidence="14" id="KW-1185">Reference proteome</keyword>
<dbReference type="Pfam" id="PF07687">
    <property type="entry name" value="M20_dimer"/>
    <property type="match status" value="1"/>
</dbReference>
<dbReference type="Gene3D" id="3.40.630.10">
    <property type="entry name" value="Zn peptidases"/>
    <property type="match status" value="1"/>
</dbReference>
<dbReference type="InterPro" id="IPR036264">
    <property type="entry name" value="Bact_exopeptidase_dim_dom"/>
</dbReference>
<feature type="binding site" evidence="11">
    <location>
        <position position="174"/>
    </location>
    <ligand>
        <name>Zn(2+)</name>
        <dbReference type="ChEBI" id="CHEBI:29105"/>
        <label>2</label>
    </ligand>
</feature>
<dbReference type="SUPFAM" id="SSF53187">
    <property type="entry name" value="Zn-dependent exopeptidases"/>
    <property type="match status" value="1"/>
</dbReference>
<evidence type="ECO:0000256" key="4">
    <source>
        <dbReference type="ARBA" id="ARBA00022670"/>
    </source>
</evidence>
<sequence length="403" mass="44315">MKAYERLLKYVTVWTTSDEDSTTVPTTKRQLDLGNLLVEEMKEMGLSDVSMDEYGYVYGYLPATEGMEDVAPLGLIAHLDTAPDFNGQNVKPQIIQDYNGEDVVLGTSGRVLAVKDFPRLKGYKGRTLITTDGTSLLGADDKAGIAEILTAAEDLMREKTPHGKICIAFTPDEEVGGGAQYLRIKEFGATYGYTLDGSHEGEIQFENFNAAGAEVTVHGVNVHPGSAKDIMKNAQTIAMEIHGLLPKDACPEKTEGYEGFYHMTEFNGNVEQAVMRYIIRDFDPVTFVEKQEKLRQAVAQINETYGEGTAEVKIEESYRNMREKIEPCMQLIDYAKEACKETGVEPDIAPIRGGTDGARLSFVGLPCPNLGTGGDGFHGPFEHITVEGMDLSVEIIKNIIKKM</sequence>
<evidence type="ECO:0000313" key="14">
    <source>
        <dbReference type="Proteomes" id="UP000290106"/>
    </source>
</evidence>
<evidence type="ECO:0000313" key="13">
    <source>
        <dbReference type="EMBL" id="RXS75963.1"/>
    </source>
</evidence>
<feature type="active site" evidence="10">
    <location>
        <position position="80"/>
    </location>
</feature>
<dbReference type="PANTHER" id="PTHR42994:SF1">
    <property type="entry name" value="PEPTIDASE T"/>
    <property type="match status" value="1"/>
</dbReference>
<keyword evidence="6 13" id="KW-0378">Hydrolase</keyword>
<reference evidence="13 14" key="1">
    <citation type="submission" date="2019-01" db="EMBL/GenBank/DDBJ databases">
        <title>Blautia sp. nov. KGMB01111 isolated human feces.</title>
        <authorList>
            <person name="Park J.-E."/>
            <person name="Kim J.-S."/>
            <person name="Park S.-H."/>
        </authorList>
    </citation>
    <scope>NUCLEOTIDE SEQUENCE [LARGE SCALE GENOMIC DNA]</scope>
    <source>
        <strain evidence="13 14">KGMB01111</strain>
    </source>
</reference>
<organism evidence="13 14">
    <name type="scientific">Blautia faecicola</name>
    <dbReference type="NCBI Taxonomy" id="2509240"/>
    <lineage>
        <taxon>Bacteria</taxon>
        <taxon>Bacillati</taxon>
        <taxon>Bacillota</taxon>
        <taxon>Clostridia</taxon>
        <taxon>Lachnospirales</taxon>
        <taxon>Lachnospiraceae</taxon>
        <taxon>Blautia</taxon>
    </lineage>
</organism>
<comment type="catalytic activity">
    <reaction evidence="1">
        <text>Release of the N-terminal residue from a tripeptide.</text>
        <dbReference type="EC" id="3.4.11.4"/>
    </reaction>
</comment>
<feature type="binding site" evidence="11">
    <location>
        <position position="196"/>
    </location>
    <ligand>
        <name>Zn(2+)</name>
        <dbReference type="ChEBI" id="CHEBI:29105"/>
        <label>1</label>
    </ligand>
</feature>
<comment type="similarity">
    <text evidence="2">Belongs to the peptidase M20B family.</text>
</comment>
<dbReference type="AlphaFoldDB" id="A0A4Q1RJQ2"/>
<dbReference type="Proteomes" id="UP000290106">
    <property type="component" value="Unassembled WGS sequence"/>
</dbReference>
<keyword evidence="5 11" id="KW-0479">Metal-binding</keyword>
<dbReference type="Pfam" id="PF01546">
    <property type="entry name" value="Peptidase_M20"/>
    <property type="match status" value="1"/>
</dbReference>
<evidence type="ECO:0000256" key="5">
    <source>
        <dbReference type="ARBA" id="ARBA00022723"/>
    </source>
</evidence>
<comment type="cofactor">
    <cofactor evidence="11">
        <name>Zn(2+)</name>
        <dbReference type="ChEBI" id="CHEBI:29105"/>
    </cofactor>
    <text evidence="11">Binds 2 Zn(2+) ions per subunit.</text>
</comment>
<dbReference type="GO" id="GO:0008237">
    <property type="term" value="F:metallopeptidase activity"/>
    <property type="evidence" value="ECO:0007669"/>
    <property type="project" value="UniProtKB-KW"/>
</dbReference>
<dbReference type="PANTHER" id="PTHR42994">
    <property type="entry name" value="PEPTIDASE T"/>
    <property type="match status" value="1"/>
</dbReference>
<keyword evidence="4" id="KW-0645">Protease</keyword>
<evidence type="ECO:0000256" key="2">
    <source>
        <dbReference type="ARBA" id="ARBA00009692"/>
    </source>
</evidence>
<keyword evidence="3 13" id="KW-0031">Aminopeptidase</keyword>
<dbReference type="RefSeq" id="WP_129258425.1">
    <property type="nucleotide sequence ID" value="NZ_SDKC01000001.1"/>
</dbReference>
<dbReference type="EMBL" id="SDKC01000001">
    <property type="protein sequence ID" value="RXS75963.1"/>
    <property type="molecule type" value="Genomic_DNA"/>
</dbReference>
<protein>
    <recommendedName>
        <fullName evidence="9">Peptidase T</fullName>
        <ecNumber evidence="9">3.4.11.4</ecNumber>
    </recommendedName>
</protein>
<evidence type="ECO:0000256" key="10">
    <source>
        <dbReference type="PIRSR" id="PIRSR037215-1"/>
    </source>
</evidence>
<dbReference type="PIRSF" id="PIRSF037215">
    <property type="entry name" value="Peptidase_M20B"/>
    <property type="match status" value="1"/>
</dbReference>
<gene>
    <name evidence="13" type="primary">pepT</name>
    <name evidence="13" type="ORF">ETP43_12615</name>
</gene>
<dbReference type="InterPro" id="IPR011650">
    <property type="entry name" value="Peptidase_M20_dimer"/>
</dbReference>
<dbReference type="CDD" id="cd03892">
    <property type="entry name" value="M20_peptT"/>
    <property type="match status" value="1"/>
</dbReference>
<feature type="binding site" evidence="11">
    <location>
        <position position="140"/>
    </location>
    <ligand>
        <name>Zn(2+)</name>
        <dbReference type="ChEBI" id="CHEBI:29105"/>
        <label>2</label>
    </ligand>
</feature>
<dbReference type="EC" id="3.4.11.4" evidence="9"/>
<dbReference type="PROSITE" id="PS00758">
    <property type="entry name" value="ARGE_DAPE_CPG2_1"/>
    <property type="match status" value="1"/>
</dbReference>
<dbReference type="GO" id="GO:0008270">
    <property type="term" value="F:zinc ion binding"/>
    <property type="evidence" value="ECO:0007669"/>
    <property type="project" value="InterPro"/>
</dbReference>
<proteinExistence type="inferred from homology"/>
<evidence type="ECO:0000256" key="3">
    <source>
        <dbReference type="ARBA" id="ARBA00022438"/>
    </source>
</evidence>
<feature type="binding site" evidence="11">
    <location>
        <position position="140"/>
    </location>
    <ligand>
        <name>Zn(2+)</name>
        <dbReference type="ChEBI" id="CHEBI:29105"/>
        <label>1</label>
    </ligand>
</feature>
<keyword evidence="7 11" id="KW-0862">Zinc</keyword>
<accession>A0A4Q1RJQ2</accession>
<dbReference type="SUPFAM" id="SSF55031">
    <property type="entry name" value="Bacterial exopeptidase dimerisation domain"/>
    <property type="match status" value="1"/>
</dbReference>
<dbReference type="NCBIfam" id="TIGR01882">
    <property type="entry name" value="peptidase-T"/>
    <property type="match status" value="1"/>
</dbReference>
<evidence type="ECO:0000259" key="12">
    <source>
        <dbReference type="Pfam" id="PF07687"/>
    </source>
</evidence>
<dbReference type="InterPro" id="IPR010161">
    <property type="entry name" value="Peptidase_M20B"/>
</dbReference>
<dbReference type="GO" id="GO:0006508">
    <property type="term" value="P:proteolysis"/>
    <property type="evidence" value="ECO:0007669"/>
    <property type="project" value="UniProtKB-UniRule"/>
</dbReference>
<feature type="active site" description="Proton acceptor" evidence="10">
    <location>
        <position position="173"/>
    </location>
</feature>
<evidence type="ECO:0000256" key="1">
    <source>
        <dbReference type="ARBA" id="ARBA00000870"/>
    </source>
</evidence>
<evidence type="ECO:0000256" key="6">
    <source>
        <dbReference type="ARBA" id="ARBA00022801"/>
    </source>
</evidence>
<name>A0A4Q1RJQ2_9FIRM</name>